<dbReference type="InterPro" id="IPR038718">
    <property type="entry name" value="SNF2-like_sf"/>
</dbReference>
<evidence type="ECO:0000256" key="7">
    <source>
        <dbReference type="ARBA" id="ARBA00022806"/>
    </source>
</evidence>
<dbReference type="InterPro" id="IPR027417">
    <property type="entry name" value="P-loop_NTPase"/>
</dbReference>
<dbReference type="GO" id="GO:0080188">
    <property type="term" value="P:gene silencing by siRNA-directed DNA methylation"/>
    <property type="evidence" value="ECO:0007669"/>
    <property type="project" value="UniProtKB-ARBA"/>
</dbReference>
<evidence type="ECO:0000256" key="6">
    <source>
        <dbReference type="ARBA" id="ARBA00022801"/>
    </source>
</evidence>
<evidence type="ECO:0000259" key="18">
    <source>
        <dbReference type="PROSITE" id="PS50089"/>
    </source>
</evidence>
<feature type="compositionally biased region" description="Low complexity" evidence="17">
    <location>
        <begin position="688"/>
        <end position="704"/>
    </location>
</feature>
<feature type="compositionally biased region" description="Basic and acidic residues" evidence="17">
    <location>
        <begin position="782"/>
        <end position="792"/>
    </location>
</feature>
<evidence type="ECO:0000256" key="16">
    <source>
        <dbReference type="PROSITE-ProRule" id="PRU00175"/>
    </source>
</evidence>
<evidence type="ECO:0000259" key="20">
    <source>
        <dbReference type="PROSITE" id="PS51194"/>
    </source>
</evidence>
<keyword evidence="12" id="KW-0238">DNA-binding</keyword>
<dbReference type="InterPro" id="IPR013083">
    <property type="entry name" value="Znf_RING/FYVE/PHD"/>
</dbReference>
<dbReference type="InterPro" id="IPR014001">
    <property type="entry name" value="Helicase_ATP-bd"/>
</dbReference>
<dbReference type="PANTHER" id="PTHR45626">
    <property type="entry name" value="TRANSCRIPTION TERMINATION FACTOR 2-RELATED"/>
    <property type="match status" value="1"/>
</dbReference>
<evidence type="ECO:0000256" key="14">
    <source>
        <dbReference type="ARBA" id="ARBA00023163"/>
    </source>
</evidence>
<dbReference type="SUPFAM" id="SSF57850">
    <property type="entry name" value="RING/U-box"/>
    <property type="match status" value="1"/>
</dbReference>
<organism evidence="21 22">
    <name type="scientific">Gossypium aridum</name>
    <name type="common">American cotton</name>
    <name type="synonym">Erioxylum aridum</name>
    <dbReference type="NCBI Taxonomy" id="34290"/>
    <lineage>
        <taxon>Eukaryota</taxon>
        <taxon>Viridiplantae</taxon>
        <taxon>Streptophyta</taxon>
        <taxon>Embryophyta</taxon>
        <taxon>Tracheophyta</taxon>
        <taxon>Spermatophyta</taxon>
        <taxon>Magnoliopsida</taxon>
        <taxon>eudicotyledons</taxon>
        <taxon>Gunneridae</taxon>
        <taxon>Pentapetalae</taxon>
        <taxon>rosids</taxon>
        <taxon>malvids</taxon>
        <taxon>Malvales</taxon>
        <taxon>Malvaceae</taxon>
        <taxon>Malvoideae</taxon>
        <taxon>Gossypium</taxon>
    </lineage>
</organism>
<sequence>MGEDNRNDSFGILSSGDLSADYKFDDFVGDGMCIDLDSINRILEENSDPPQINPEDPSLKNMSQGDSDLESIQFQSESPCSGFTFADCLRNNSDDSDARAGSTGGSFYYHGNLELSAHDCSPVQTSSASFKEWSAICQGTSYRERVEIPSCSTASSFSEIDGNHVLDHGDNLRFDLVDDKTSSLFMNTREEFGYKNALHSPVDENSNLIFDQYDPCSVISCYMNGDDAYFADSSMQHSPGSLNFMFEESKEGEVVEFPTESACSSSRIIFNSQGEIDNRSVSQLSMNGFSDVKKLHFEGEGNGHVLPAYGKFSYTANDGLFDDKGSLQPFTHSQPCISNNKQAVYGKNEDNELITSGNIFSHSAESLDEASWRKSTNRIAESLSLDEASKQSSDIYPSVSNQDFMVNGKDAHHYNHDINLNVSSQSFFSEGHLNLTSPENYFSSAYPISSTKMQLGCFQDERENKFIPSRSMGLSKVSPESIHSNSSDCRSHVDDDPDICILEDISQPARSNQSLVLVKKTSSLPNTTSSTQLHNPGIGGIRLKGNDEQLIFRVALQGLSQPKSEASPPDGVLAVPLLRHQRIPSFSCVFIYECYESSPILSELILGQRIALSWMTQKEKTGLHCMGGILADDQGLGKTVSTIALILNERPSSSKASSQDVRKVELETLNLDDDEEMKQDSDNSHVMSNGASKKSSSPSGQAKGRPAAGTLIVCPTSVLRQWADELHNKVTKEANLSFLVYHGSNRTRDPLELAKYDVVLTTYSIVSMEVPKQPPVQGDDDEKGKLEGDRASSLDFPPSRKRKYPPSSNKKVAKHKEVDDLLLDSAARPLAKVGWFRIVLDEAQSIKNHKTQVARACWGLRAKRRWCLSGTPIQNAIDDLYSYFRFLRYDPYAAYKYFCSSIKIPIAKNPAKGYPKLQAILQTIMLRRTKATLLDGEPIINLPPKVIELRKVEFTKAERDFYSRLESDSRAQFKEYAAAGTVKQNYVNILLMLLRLRQACDHPLLVRGFDSNSSWKLSIETAKKLPQEKLTFLLSCLSSLELCGICNDPPEDAVVTICGHVFCNQCISEHLTGDDKQCPTKNCKGQLSASSVFSNTSLNSSLSEQPGEDKSLDCSGSKVVELIGPCSEDSLNDSSKIKAALDVLKSLAKPQDNRLRSSGCPEGSSDLQSLDSLNGLPDGKDLVMGASSNDSSKAPGEKAIVFSQWTRMLDLFEACLKSSSIQYRRLDGTMSVAARDKAVKDFNTLPEVSVMIMSLKAASLGLNMVAACHVLLLDLWWNPTTEDQAIDRAHRIGQTRPVTVLRLTVKDTVEDRILALQKSIDVSDAVNGLEKLTFSVINMDKAAHMPRRKFELHFKTEHGTILNLCVTSPVIWAVVALESPGLDIVQPVETTIAVGNRFMLKPTCAGLMAQKKRKMVASAFGEDETGGRQTRLTGPVHHVGDGQSDLPLLPVERHFTTRLPCLADAMTGKGQGARGKAFSTHAFSNLTSPMTLYMDIGIGLFQRWYRVGTGLFF</sequence>
<keyword evidence="4" id="KW-0547">Nucleotide-binding</keyword>
<dbReference type="EMBL" id="JABFAA010000010">
    <property type="protein sequence ID" value="MBA0694440.1"/>
    <property type="molecule type" value="Genomic_DNA"/>
</dbReference>
<evidence type="ECO:0000256" key="2">
    <source>
        <dbReference type="ARBA" id="ARBA00008438"/>
    </source>
</evidence>
<feature type="region of interest" description="Disordered" evidence="17">
    <location>
        <begin position="45"/>
        <end position="65"/>
    </location>
</feature>
<keyword evidence="13" id="KW-0943">RNA-mediated gene silencing</keyword>
<dbReference type="GO" id="GO:0016787">
    <property type="term" value="F:hydrolase activity"/>
    <property type="evidence" value="ECO:0007669"/>
    <property type="project" value="UniProtKB-KW"/>
</dbReference>
<keyword evidence="11" id="KW-0805">Transcription regulation</keyword>
<dbReference type="Gene3D" id="3.40.50.10810">
    <property type="entry name" value="Tandem AAA-ATPase domain"/>
    <property type="match status" value="3"/>
</dbReference>
<keyword evidence="6" id="KW-0378">Hydrolase</keyword>
<dbReference type="GO" id="GO:0003677">
    <property type="term" value="F:DNA binding"/>
    <property type="evidence" value="ECO:0007669"/>
    <property type="project" value="UniProtKB-KW"/>
</dbReference>
<name>A0A7J8Y572_GOSAI</name>
<dbReference type="Pfam" id="PF00271">
    <property type="entry name" value="Helicase_C"/>
    <property type="match status" value="1"/>
</dbReference>
<evidence type="ECO:0000256" key="4">
    <source>
        <dbReference type="ARBA" id="ARBA00022741"/>
    </source>
</evidence>
<dbReference type="PROSITE" id="PS00518">
    <property type="entry name" value="ZF_RING_1"/>
    <property type="match status" value="1"/>
</dbReference>
<feature type="region of interest" description="Disordered" evidence="17">
    <location>
        <begin position="668"/>
        <end position="707"/>
    </location>
</feature>
<feature type="domain" description="Helicase ATP-binding" evidence="19">
    <location>
        <begin position="619"/>
        <end position="890"/>
    </location>
</feature>
<evidence type="ECO:0000256" key="10">
    <source>
        <dbReference type="ARBA" id="ARBA00022853"/>
    </source>
</evidence>
<evidence type="ECO:0000256" key="8">
    <source>
        <dbReference type="ARBA" id="ARBA00022833"/>
    </source>
</evidence>
<evidence type="ECO:0000256" key="13">
    <source>
        <dbReference type="ARBA" id="ARBA00023158"/>
    </source>
</evidence>
<dbReference type="SMART" id="SM00487">
    <property type="entry name" value="DEXDc"/>
    <property type="match status" value="1"/>
</dbReference>
<evidence type="ECO:0000256" key="9">
    <source>
        <dbReference type="ARBA" id="ARBA00022840"/>
    </source>
</evidence>
<dbReference type="InterPro" id="IPR000330">
    <property type="entry name" value="SNF2_N"/>
</dbReference>
<dbReference type="InterPro" id="IPR050628">
    <property type="entry name" value="SNF2_RAD54_helicase_TF"/>
</dbReference>
<keyword evidence="7" id="KW-0347">Helicase</keyword>
<dbReference type="GO" id="GO:0004386">
    <property type="term" value="F:helicase activity"/>
    <property type="evidence" value="ECO:0007669"/>
    <property type="project" value="UniProtKB-KW"/>
</dbReference>
<protein>
    <recommendedName>
        <fullName evidence="23">Helicase-like transcription factor CHR28</fullName>
    </recommendedName>
</protein>
<accession>A0A7J8Y572</accession>
<feature type="domain" description="RING-type" evidence="18">
    <location>
        <begin position="1043"/>
        <end position="1082"/>
    </location>
</feature>
<evidence type="ECO:0000313" key="21">
    <source>
        <dbReference type="EMBL" id="MBA0694440.1"/>
    </source>
</evidence>
<comment type="caution">
    <text evidence="21">The sequence shown here is derived from an EMBL/GenBank/DDBJ whole genome shotgun (WGS) entry which is preliminary data.</text>
</comment>
<dbReference type="GO" id="GO:0006281">
    <property type="term" value="P:DNA repair"/>
    <property type="evidence" value="ECO:0007669"/>
    <property type="project" value="TreeGrafter"/>
</dbReference>
<dbReference type="FunFam" id="3.40.50.10810:FF:000068">
    <property type="entry name" value="SNF2 domain-containing protein / helicase domain-containing protein / zinc finger protein-like protein"/>
    <property type="match status" value="1"/>
</dbReference>
<feature type="region of interest" description="Disordered" evidence="17">
    <location>
        <begin position="771"/>
        <end position="812"/>
    </location>
</feature>
<dbReference type="GO" id="GO:0008270">
    <property type="term" value="F:zinc ion binding"/>
    <property type="evidence" value="ECO:0007669"/>
    <property type="project" value="UniProtKB-KW"/>
</dbReference>
<gene>
    <name evidence="21" type="ORF">Goari_004733</name>
</gene>
<dbReference type="Gene3D" id="3.40.50.300">
    <property type="entry name" value="P-loop containing nucleotide triphosphate hydrolases"/>
    <property type="match status" value="1"/>
</dbReference>
<dbReference type="Gene3D" id="3.30.40.10">
    <property type="entry name" value="Zinc/RING finger domain, C3HC4 (zinc finger)"/>
    <property type="match status" value="1"/>
</dbReference>
<keyword evidence="3" id="KW-0479">Metal-binding</keyword>
<keyword evidence="22" id="KW-1185">Reference proteome</keyword>
<evidence type="ECO:0000259" key="19">
    <source>
        <dbReference type="PROSITE" id="PS51192"/>
    </source>
</evidence>
<dbReference type="SMART" id="SM00490">
    <property type="entry name" value="HELICc"/>
    <property type="match status" value="1"/>
</dbReference>
<keyword evidence="8" id="KW-0862">Zinc</keyword>
<evidence type="ECO:0000256" key="11">
    <source>
        <dbReference type="ARBA" id="ARBA00023015"/>
    </source>
</evidence>
<evidence type="ECO:0000256" key="17">
    <source>
        <dbReference type="SAM" id="MobiDB-lite"/>
    </source>
</evidence>
<dbReference type="FunFam" id="3.40.50.10810:FF:000071">
    <property type="entry name" value="SNF2 domain-containing protein / helicase domain-containing protein / zinc finger protein-like protein"/>
    <property type="match status" value="1"/>
</dbReference>
<dbReference type="PANTHER" id="PTHR45626:SF16">
    <property type="entry name" value="ATP-DEPENDENT HELICASE ULS1"/>
    <property type="match status" value="1"/>
</dbReference>
<evidence type="ECO:0000256" key="15">
    <source>
        <dbReference type="ARBA" id="ARBA00023242"/>
    </source>
</evidence>
<evidence type="ECO:0000256" key="12">
    <source>
        <dbReference type="ARBA" id="ARBA00023125"/>
    </source>
</evidence>
<reference evidence="21 22" key="1">
    <citation type="journal article" date="2019" name="Genome Biol. Evol.">
        <title>Insights into the evolution of the New World diploid cottons (Gossypium, subgenus Houzingenia) based on genome sequencing.</title>
        <authorList>
            <person name="Grover C.E."/>
            <person name="Arick M.A. 2nd"/>
            <person name="Thrash A."/>
            <person name="Conover J.L."/>
            <person name="Sanders W.S."/>
            <person name="Peterson D.G."/>
            <person name="Frelichowski J.E."/>
            <person name="Scheffler J.A."/>
            <person name="Scheffler B.E."/>
            <person name="Wendel J.F."/>
        </authorList>
    </citation>
    <scope>NUCLEOTIDE SEQUENCE [LARGE SCALE GENOMIC DNA]</scope>
    <source>
        <strain evidence="21">185</strain>
        <tissue evidence="21">Leaf</tissue>
    </source>
</reference>
<dbReference type="GO" id="GO:0008094">
    <property type="term" value="F:ATP-dependent activity, acting on DNA"/>
    <property type="evidence" value="ECO:0007669"/>
    <property type="project" value="TreeGrafter"/>
</dbReference>
<comment type="subcellular location">
    <subcellularLocation>
        <location evidence="1">Nucleus</location>
    </subcellularLocation>
</comment>
<dbReference type="Pfam" id="PF00097">
    <property type="entry name" value="zf-C3HC4"/>
    <property type="match status" value="1"/>
</dbReference>
<feature type="domain" description="Helicase C-terminal" evidence="20">
    <location>
        <begin position="1178"/>
        <end position="1340"/>
    </location>
</feature>
<evidence type="ECO:0008006" key="23">
    <source>
        <dbReference type="Google" id="ProtNLM"/>
    </source>
</evidence>
<keyword evidence="14" id="KW-0804">Transcription</keyword>
<dbReference type="CDD" id="cd18008">
    <property type="entry name" value="DEXDc_SHPRH-like"/>
    <property type="match status" value="1"/>
</dbReference>
<evidence type="ECO:0000256" key="5">
    <source>
        <dbReference type="ARBA" id="ARBA00022771"/>
    </source>
</evidence>
<evidence type="ECO:0000313" key="22">
    <source>
        <dbReference type="Proteomes" id="UP000593577"/>
    </source>
</evidence>
<dbReference type="Proteomes" id="UP000593577">
    <property type="component" value="Unassembled WGS sequence"/>
</dbReference>
<evidence type="ECO:0000256" key="1">
    <source>
        <dbReference type="ARBA" id="ARBA00004123"/>
    </source>
</evidence>
<dbReference type="InterPro" id="IPR001650">
    <property type="entry name" value="Helicase_C-like"/>
</dbReference>
<dbReference type="PROSITE" id="PS51192">
    <property type="entry name" value="HELICASE_ATP_BIND_1"/>
    <property type="match status" value="1"/>
</dbReference>
<dbReference type="GO" id="GO:0005524">
    <property type="term" value="F:ATP binding"/>
    <property type="evidence" value="ECO:0007669"/>
    <property type="project" value="UniProtKB-KW"/>
</dbReference>
<dbReference type="Pfam" id="PF00176">
    <property type="entry name" value="SNF2-rel_dom"/>
    <property type="match status" value="1"/>
</dbReference>
<feature type="region of interest" description="Disordered" evidence="17">
    <location>
        <begin position="1152"/>
        <end position="1171"/>
    </location>
</feature>
<keyword evidence="9" id="KW-0067">ATP-binding</keyword>
<evidence type="ECO:0000256" key="3">
    <source>
        <dbReference type="ARBA" id="ARBA00022723"/>
    </source>
</evidence>
<dbReference type="SMART" id="SM00184">
    <property type="entry name" value="RING"/>
    <property type="match status" value="1"/>
</dbReference>
<dbReference type="InterPro" id="IPR049730">
    <property type="entry name" value="SNF2/RAD54-like_C"/>
</dbReference>
<keyword evidence="10" id="KW-0156">Chromatin regulator</keyword>
<keyword evidence="5 16" id="KW-0863">Zinc-finger</keyword>
<proteinExistence type="inferred from homology"/>
<dbReference type="PROSITE" id="PS50089">
    <property type="entry name" value="ZF_RING_2"/>
    <property type="match status" value="1"/>
</dbReference>
<dbReference type="PROSITE" id="PS51194">
    <property type="entry name" value="HELICASE_CTER"/>
    <property type="match status" value="1"/>
</dbReference>
<dbReference type="InterPro" id="IPR001841">
    <property type="entry name" value="Znf_RING"/>
</dbReference>
<dbReference type="InterPro" id="IPR017907">
    <property type="entry name" value="Znf_RING_CS"/>
</dbReference>
<dbReference type="InterPro" id="IPR018957">
    <property type="entry name" value="Znf_C3HC4_RING-type"/>
</dbReference>
<dbReference type="CDD" id="cd18793">
    <property type="entry name" value="SF2_C_SNF"/>
    <property type="match status" value="1"/>
</dbReference>
<dbReference type="SUPFAM" id="SSF52540">
    <property type="entry name" value="P-loop containing nucleoside triphosphate hydrolases"/>
    <property type="match status" value="2"/>
</dbReference>
<keyword evidence="15" id="KW-0539">Nucleus</keyword>
<dbReference type="GO" id="GO:0005634">
    <property type="term" value="C:nucleus"/>
    <property type="evidence" value="ECO:0007669"/>
    <property type="project" value="UniProtKB-SubCell"/>
</dbReference>
<comment type="similarity">
    <text evidence="2">Belongs to the SNF2/RAD54 helicase family. RAD16 subfamily.</text>
</comment>